<comment type="caution">
    <text evidence="1">The sequence shown here is derived from an EMBL/GenBank/DDBJ whole genome shotgun (WGS) entry which is preliminary data.</text>
</comment>
<evidence type="ECO:0000313" key="2">
    <source>
        <dbReference type="Proteomes" id="UP000420635"/>
    </source>
</evidence>
<evidence type="ECO:0000313" key="1">
    <source>
        <dbReference type="EMBL" id="MQN91194.1"/>
    </source>
</evidence>
<proteinExistence type="predicted"/>
<reference evidence="2" key="1">
    <citation type="submission" date="2019-09" db="EMBL/GenBank/DDBJ databases">
        <title>Distinct polysaccharide growth profiles of human intestinal Prevotella copri isolates.</title>
        <authorList>
            <person name="Fehlner-Peach H."/>
            <person name="Magnabosco C."/>
            <person name="Raghavan V."/>
            <person name="Scher J.U."/>
            <person name="Tett A."/>
            <person name="Cox L.M."/>
            <person name="Gottsegen C."/>
            <person name="Watters A."/>
            <person name="Wiltshire- Gordon J.D."/>
            <person name="Segata N."/>
            <person name="Bonneau R."/>
            <person name="Littman D.R."/>
        </authorList>
    </citation>
    <scope>NUCLEOTIDE SEQUENCE [LARGE SCALE GENOMIC DNA]</scope>
    <source>
        <strain evidence="2">iP54</strain>
    </source>
</reference>
<protein>
    <submittedName>
        <fullName evidence="1">Uncharacterized protein</fullName>
    </submittedName>
</protein>
<dbReference type="RefSeq" id="WP_153083509.1">
    <property type="nucleotide sequence ID" value="NZ_VZAS01000100.1"/>
</dbReference>
<gene>
    <name evidence="1" type="ORF">F7D59_15375</name>
</gene>
<accession>A0A646HHV8</accession>
<dbReference type="EMBL" id="VZBQ01000160">
    <property type="protein sequence ID" value="MQN91194.1"/>
    <property type="molecule type" value="Genomic_DNA"/>
</dbReference>
<dbReference type="AlphaFoldDB" id="A0A646HHV8"/>
<sequence>MIKCNVSVCGTVSKAAVVRNGKDGMPFTTYSVDVVVPAKNGINKTVTVSCIMDGDDAEGIVVGNRIELKGVLTFKKKDDNLYFNLKVSEVNLSPVSESKDGIVGDMEFKGKVGKDIDMKKGKNGKAFLMFSAFSAEKIGEEFAFTWVRFVRFSEEKEEWLQSKATIEAKGELEISVYNDRLNLGCKVAELNQWKKKPYHPNN</sequence>
<dbReference type="Proteomes" id="UP000420635">
    <property type="component" value="Unassembled WGS sequence"/>
</dbReference>
<name>A0A646HHV8_9BACT</name>
<organism evidence="1 2">
    <name type="scientific">Segatella copri</name>
    <dbReference type="NCBI Taxonomy" id="165179"/>
    <lineage>
        <taxon>Bacteria</taxon>
        <taxon>Pseudomonadati</taxon>
        <taxon>Bacteroidota</taxon>
        <taxon>Bacteroidia</taxon>
        <taxon>Bacteroidales</taxon>
        <taxon>Prevotellaceae</taxon>
        <taxon>Segatella</taxon>
    </lineage>
</organism>